<feature type="compositionally biased region" description="Low complexity" evidence="3">
    <location>
        <begin position="343"/>
        <end position="362"/>
    </location>
</feature>
<feature type="compositionally biased region" description="Low complexity" evidence="3">
    <location>
        <begin position="1319"/>
        <end position="1359"/>
    </location>
</feature>
<dbReference type="Pfam" id="PF00498">
    <property type="entry name" value="FHA"/>
    <property type="match status" value="1"/>
</dbReference>
<feature type="compositionally biased region" description="Gly residues" evidence="3">
    <location>
        <begin position="888"/>
        <end position="912"/>
    </location>
</feature>
<dbReference type="EMBL" id="BNCD01000005">
    <property type="protein sequence ID" value="GHH76321.1"/>
    <property type="molecule type" value="Genomic_DNA"/>
</dbReference>
<evidence type="ECO:0000313" key="7">
    <source>
        <dbReference type="Proteomes" id="UP000603708"/>
    </source>
</evidence>
<gene>
    <name evidence="6" type="ORF">GCM10018793_21740</name>
</gene>
<feature type="region of interest" description="Disordered" evidence="3">
    <location>
        <begin position="397"/>
        <end position="588"/>
    </location>
</feature>
<feature type="region of interest" description="Disordered" evidence="3">
    <location>
        <begin position="219"/>
        <end position="385"/>
    </location>
</feature>
<keyword evidence="2" id="KW-0547">Nucleotide-binding</keyword>
<dbReference type="GO" id="GO:0005524">
    <property type="term" value="F:ATP binding"/>
    <property type="evidence" value="ECO:0007669"/>
    <property type="project" value="UniProtKB-UniRule"/>
</dbReference>
<feature type="compositionally biased region" description="Basic and acidic residues" evidence="3">
    <location>
        <begin position="1363"/>
        <end position="1376"/>
    </location>
</feature>
<dbReference type="PANTHER" id="PTHR23308">
    <property type="entry name" value="NUCLEAR INHIBITOR OF PROTEIN PHOSPHATASE-1"/>
    <property type="match status" value="1"/>
</dbReference>
<proteinExistence type="predicted"/>
<dbReference type="InterPro" id="IPR002543">
    <property type="entry name" value="FtsK_dom"/>
</dbReference>
<reference evidence="6" key="2">
    <citation type="submission" date="2020-09" db="EMBL/GenBank/DDBJ databases">
        <authorList>
            <person name="Sun Q."/>
            <person name="Ohkuma M."/>
        </authorList>
    </citation>
    <scope>NUCLEOTIDE SEQUENCE</scope>
    <source>
        <strain evidence="6">JCM 5069</strain>
    </source>
</reference>
<feature type="domain" description="FtsK" evidence="5">
    <location>
        <begin position="1131"/>
        <end position="1486"/>
    </location>
</feature>
<dbReference type="Gene3D" id="3.40.50.300">
    <property type="entry name" value="P-loop containing nucleotide triphosphate hydrolases"/>
    <property type="match status" value="3"/>
</dbReference>
<dbReference type="SMART" id="SM00240">
    <property type="entry name" value="FHA"/>
    <property type="match status" value="1"/>
</dbReference>
<dbReference type="InterPro" id="IPR003593">
    <property type="entry name" value="AAA+_ATPase"/>
</dbReference>
<dbReference type="InterPro" id="IPR027417">
    <property type="entry name" value="P-loop_NTPase"/>
</dbReference>
<feature type="compositionally biased region" description="Low complexity" evidence="3">
    <location>
        <begin position="300"/>
        <end position="312"/>
    </location>
</feature>
<feature type="compositionally biased region" description="Low complexity" evidence="3">
    <location>
        <begin position="265"/>
        <end position="283"/>
    </location>
</feature>
<protein>
    <recommendedName>
        <fullName evidence="8">FHA domain-containing protein</fullName>
    </recommendedName>
</protein>
<evidence type="ECO:0000313" key="6">
    <source>
        <dbReference type="EMBL" id="GHH76321.1"/>
    </source>
</evidence>
<reference evidence="6" key="1">
    <citation type="journal article" date="2014" name="Int. J. Syst. Evol. Microbiol.">
        <title>Complete genome sequence of Corynebacterium casei LMG S-19264T (=DSM 44701T), isolated from a smear-ripened cheese.</title>
        <authorList>
            <consortium name="US DOE Joint Genome Institute (JGI-PGF)"/>
            <person name="Walter F."/>
            <person name="Albersmeier A."/>
            <person name="Kalinowski J."/>
            <person name="Ruckert C."/>
        </authorList>
    </citation>
    <scope>NUCLEOTIDE SEQUENCE</scope>
    <source>
        <strain evidence="6">JCM 5069</strain>
    </source>
</reference>
<feature type="compositionally biased region" description="Gly residues" evidence="3">
    <location>
        <begin position="313"/>
        <end position="327"/>
    </location>
</feature>
<feature type="compositionally biased region" description="Basic residues" evidence="3">
    <location>
        <begin position="517"/>
        <end position="532"/>
    </location>
</feature>
<dbReference type="PROSITE" id="PS50006">
    <property type="entry name" value="FHA_DOMAIN"/>
    <property type="match status" value="1"/>
</dbReference>
<dbReference type="PROSITE" id="PS50901">
    <property type="entry name" value="FTSK"/>
    <property type="match status" value="1"/>
</dbReference>
<dbReference type="SUPFAM" id="SSF52540">
    <property type="entry name" value="P-loop containing nucleoside triphosphate hydrolases"/>
    <property type="match status" value="1"/>
</dbReference>
<evidence type="ECO:0000256" key="3">
    <source>
        <dbReference type="SAM" id="MobiDB-lite"/>
    </source>
</evidence>
<feature type="region of interest" description="Disordered" evidence="3">
    <location>
        <begin position="739"/>
        <end position="784"/>
    </location>
</feature>
<dbReference type="CDD" id="cd00060">
    <property type="entry name" value="FHA"/>
    <property type="match status" value="1"/>
</dbReference>
<dbReference type="SUPFAM" id="SSF49879">
    <property type="entry name" value="SMAD/FHA domain"/>
    <property type="match status" value="1"/>
</dbReference>
<keyword evidence="2" id="KW-0067">ATP-binding</keyword>
<feature type="compositionally biased region" description="Low complexity" evidence="3">
    <location>
        <begin position="920"/>
        <end position="930"/>
    </location>
</feature>
<feature type="compositionally biased region" description="Gly residues" evidence="3">
    <location>
        <begin position="1498"/>
        <end position="1509"/>
    </location>
</feature>
<feature type="compositionally biased region" description="Gly residues" evidence="3">
    <location>
        <begin position="1190"/>
        <end position="1204"/>
    </location>
</feature>
<dbReference type="Pfam" id="PF01580">
    <property type="entry name" value="FtsK_SpoIIIE"/>
    <property type="match status" value="1"/>
</dbReference>
<name>A0A919G2L6_9ACTN</name>
<feature type="region of interest" description="Disordered" evidence="3">
    <location>
        <begin position="809"/>
        <end position="947"/>
    </location>
</feature>
<comment type="caution">
    <text evidence="6">The sequence shown here is derived from an EMBL/GenBank/DDBJ whole genome shotgun (WGS) entry which is preliminary data.</text>
</comment>
<feature type="region of interest" description="Disordered" evidence="3">
    <location>
        <begin position="1190"/>
        <end position="1209"/>
    </location>
</feature>
<dbReference type="Proteomes" id="UP000603708">
    <property type="component" value="Unassembled WGS sequence"/>
</dbReference>
<feature type="domain" description="FHA" evidence="4">
    <location>
        <begin position="118"/>
        <end position="168"/>
    </location>
</feature>
<organism evidence="6 7">
    <name type="scientific">Streptomyces sulfonofaciens</name>
    <dbReference type="NCBI Taxonomy" id="68272"/>
    <lineage>
        <taxon>Bacteria</taxon>
        <taxon>Bacillati</taxon>
        <taxon>Actinomycetota</taxon>
        <taxon>Actinomycetes</taxon>
        <taxon>Kitasatosporales</taxon>
        <taxon>Streptomycetaceae</taxon>
        <taxon>Streptomyces</taxon>
    </lineage>
</organism>
<dbReference type="GO" id="GO:0003677">
    <property type="term" value="F:DNA binding"/>
    <property type="evidence" value="ECO:0007669"/>
    <property type="project" value="InterPro"/>
</dbReference>
<dbReference type="InterPro" id="IPR050923">
    <property type="entry name" value="Cell_Proc_Reg/RNA_Proc"/>
</dbReference>
<evidence type="ECO:0008006" key="8">
    <source>
        <dbReference type="Google" id="ProtNLM"/>
    </source>
</evidence>
<feature type="compositionally biased region" description="Low complexity" evidence="3">
    <location>
        <begin position="761"/>
        <end position="780"/>
    </location>
</feature>
<accession>A0A919G2L6</accession>
<feature type="compositionally biased region" description="Basic and acidic residues" evidence="3">
    <location>
        <begin position="1279"/>
        <end position="1295"/>
    </location>
</feature>
<feature type="region of interest" description="Disordered" evidence="3">
    <location>
        <begin position="1483"/>
        <end position="1511"/>
    </location>
</feature>
<feature type="compositionally biased region" description="Gly residues" evidence="3">
    <location>
        <begin position="845"/>
        <end position="868"/>
    </location>
</feature>
<dbReference type="SMART" id="SM00382">
    <property type="entry name" value="AAA"/>
    <property type="match status" value="1"/>
</dbReference>
<evidence type="ECO:0000256" key="2">
    <source>
        <dbReference type="PROSITE-ProRule" id="PRU00289"/>
    </source>
</evidence>
<dbReference type="InterPro" id="IPR008984">
    <property type="entry name" value="SMAD_FHA_dom_sf"/>
</dbReference>
<keyword evidence="7" id="KW-1185">Reference proteome</keyword>
<feature type="compositionally biased region" description="Basic and acidic residues" evidence="3">
    <location>
        <begin position="448"/>
        <end position="462"/>
    </location>
</feature>
<evidence type="ECO:0000256" key="1">
    <source>
        <dbReference type="ARBA" id="ARBA00022553"/>
    </source>
</evidence>
<dbReference type="InterPro" id="IPR000253">
    <property type="entry name" value="FHA_dom"/>
</dbReference>
<dbReference type="RefSeq" id="WP_229924523.1">
    <property type="nucleotide sequence ID" value="NZ_BNCD01000005.1"/>
</dbReference>
<feature type="compositionally biased region" description="Low complexity" evidence="3">
    <location>
        <begin position="426"/>
        <end position="436"/>
    </location>
</feature>
<evidence type="ECO:0000259" key="4">
    <source>
        <dbReference type="PROSITE" id="PS50006"/>
    </source>
</evidence>
<feature type="compositionally biased region" description="Low complexity" evidence="3">
    <location>
        <begin position="574"/>
        <end position="588"/>
    </location>
</feature>
<feature type="binding site" evidence="2">
    <location>
        <begin position="1149"/>
        <end position="1156"/>
    </location>
    <ligand>
        <name>ATP</name>
        <dbReference type="ChEBI" id="CHEBI:30616"/>
    </ligand>
</feature>
<feature type="compositionally biased region" description="Low complexity" evidence="3">
    <location>
        <begin position="507"/>
        <end position="516"/>
    </location>
</feature>
<feature type="region of interest" description="Disordered" evidence="3">
    <location>
        <begin position="1272"/>
        <end position="1399"/>
    </location>
</feature>
<evidence type="ECO:0000259" key="5">
    <source>
        <dbReference type="PROSITE" id="PS50901"/>
    </source>
</evidence>
<feature type="compositionally biased region" description="Low complexity" evidence="3">
    <location>
        <begin position="1486"/>
        <end position="1497"/>
    </location>
</feature>
<sequence>MQIRLTVLGPRRDSAGRPAASDVLVTAPAGTALGAVAAGLAAAVGGDRADGPVVLYAGEERLDQSRCTLGEPPLLDGTVLSVGAPAEPGPEAAEATAQLRVVAGPDAGGVHLLHGGRVRVGRSAEADVPLDDPDVSRLHCTVTVTPGGEVTVTDLGSTNGTTIDGIPVPAHPVRLPPGALLRLGESALRLVPAPAGLPATLPTAPDGEGHVRVRVGARAGTAGGGAPEGPAGPGAPPGAAPAGGGAVTGRYPLDADADPGRGWQEPAEPAGAGPRRAGTPGAGSWPYGPDDGQTTHGRGTRAAPGPAEAAAAGPGGWPAPGSGGRGRATGHTAPGADARHTGQQRLQGQQGQQGQQGRQGQQGWTGTGEPGRGTAAGAYGPPGAGTHHGYGSAGWGAAGGPAAAGGREPAGAHGHERDPAGGAGAGWDTAAAWPPGQEDVGTGPAGSADRRTSPAPRPRDDGWGPDSWADTRERDAPRADRWPGGVPGEPREETHGAPGRGDGPAEGEGAPRGAAGARRRGGLSAWARRRLAGGRTPDAYGEQDVRGTDPGASGVRHAYGTYGGLPVGPPPRPGEGAAQGPGERAAAQDTWPDPAALLLTALGPGARLWERGPDHPEALTVRLGTADRAAPGGGLLPAVPVTVALREAGALGLAGPRRRLAGLARSVLAQLAALHSPDALEIVLISTDHSRPAEERAAEWAWLGWLPHLRPLRGQSCRLLLAYDRDQAAARAGELLRRLEGHESRLPHRPAATGGHPADEAPGAPAFGAYGTGTPPAAADGGTGHCPAGHGGAAGVTAYAAGSEGGGRADGYGRGTHDLYGPGEAPGRGGAHDGSHHPGSPADVHGGGGGPAAPGGHGYDAPGRGGYGSADHPGGPLHEGVPGDRRGGVTGGHDAGGSAGRGAAGGTGGSGGKGHRTARPDAAAVRPAPAAHRHTGQGTGTAAVPPGAAGPYTVVVVDGDPGTPEVREAVARLAEAGPGAGVHVLCLAETPAVSAAAPVATIYETACAAAPAFRFCGAVALLSGDVATELRLLRAVRGRLAGRGTVAAVDAVSGPWAERFARALAPLRPEGEPGGADAHASAALPQAARLLDELGLARATPASLLARWAAAAEDRQAVGGRATAVLGAGPRGPVAVDLVADGPHLLVEGPAGSGRTELLRAVAASLAAAERPERLGLVLIDGRDDRCAAGGAGAAPAGPGGSGGPRVERAETGEGLRICLDLPHATSHLAVHDPVRMREFAQSLTAELKRRAEVLGRLDFTAWHSRGMAPGRTAVRDASSADRAREGLAADRERQGASPARVVREGVASARTPKDGPTAARLPRDGAAAAGGRPGPEAAPEARAVEVEAPSATLRLRTGTGRRRPEPGQEAGREAGRGAGAAERVPVPGPGAAGHQPLPAAGSGLPRLVVLVDDLDALLAPPLGSPGRPAAGSVVRALEAVVRDGARLGVHLVAAGAPGGRLAASELGRGAALRVVLEAPSGGVDDPAPGRGRLLGPDGRGTGFQGGRVTGRIPRTGTLRPTVVPLEWERMGDPPARRSVRELGNGPTDLALLASALERAARADGRGTP</sequence>
<keyword evidence="1" id="KW-0597">Phosphoprotein</keyword>
<feature type="compositionally biased region" description="Basic and acidic residues" evidence="3">
    <location>
        <begin position="469"/>
        <end position="481"/>
    </location>
</feature>
<dbReference type="Gene3D" id="2.60.200.20">
    <property type="match status" value="1"/>
</dbReference>